<evidence type="ECO:0000313" key="1">
    <source>
        <dbReference type="EMBL" id="RJF74955.1"/>
    </source>
</evidence>
<dbReference type="AlphaFoldDB" id="A0A418VFP5"/>
<evidence type="ECO:0000313" key="2">
    <source>
        <dbReference type="Proteomes" id="UP000286287"/>
    </source>
</evidence>
<gene>
    <name evidence="1" type="ORF">D3875_02870</name>
</gene>
<proteinExistence type="predicted"/>
<protein>
    <submittedName>
        <fullName evidence="1">Uncharacterized protein</fullName>
    </submittedName>
</protein>
<comment type="caution">
    <text evidence="1">The sequence shown here is derived from an EMBL/GenBank/DDBJ whole genome shotgun (WGS) entry which is preliminary data.</text>
</comment>
<sequence length="194" mass="21466">MKKTPSLFKRDYGGRRELLREVVPGSEWVLRGEGTPTRKYNGTCCLVEGGDLYRRYDAKLGRTPPAGFRPAQPDPDPVTGHWPGWLPVTAVDAAARYHREAWAQQAGLPDGTYELIGPKVQGGADADLHGGRHLLIRHGAHPLGGVPRDFDGLRGYLRQHPDWEGVVWHHPDGRKVKITHKGFTDAPQADPHGL</sequence>
<dbReference type="Proteomes" id="UP000286287">
    <property type="component" value="Unassembled WGS sequence"/>
</dbReference>
<dbReference type="RefSeq" id="WP_119760963.1">
    <property type="nucleotide sequence ID" value="NZ_QYUJ01000008.1"/>
</dbReference>
<accession>A0A418VFP5</accession>
<name>A0A418VFP5_9DEIO</name>
<dbReference type="EMBL" id="QYUJ01000008">
    <property type="protein sequence ID" value="RJF74955.1"/>
    <property type="molecule type" value="Genomic_DNA"/>
</dbReference>
<organism evidence="1 2">
    <name type="scientific">Deinococcus cavernae</name>
    <dbReference type="NCBI Taxonomy" id="2320857"/>
    <lineage>
        <taxon>Bacteria</taxon>
        <taxon>Thermotogati</taxon>
        <taxon>Deinococcota</taxon>
        <taxon>Deinococci</taxon>
        <taxon>Deinococcales</taxon>
        <taxon>Deinococcaceae</taxon>
        <taxon>Deinococcus</taxon>
    </lineage>
</organism>
<keyword evidence="2" id="KW-1185">Reference proteome</keyword>
<reference evidence="1 2" key="1">
    <citation type="submission" date="2018-09" db="EMBL/GenBank/DDBJ databases">
        <authorList>
            <person name="Zhu H."/>
        </authorList>
    </citation>
    <scope>NUCLEOTIDE SEQUENCE [LARGE SCALE GENOMIC DNA]</scope>
    <source>
        <strain evidence="1 2">K2S05-167</strain>
    </source>
</reference>
<dbReference type="OrthoDB" id="7062283at2"/>